<dbReference type="Proteomes" id="UP000011529">
    <property type="component" value="Unassembled WGS sequence"/>
</dbReference>
<organism evidence="1 2">
    <name type="scientific">Rhodopirellula europaea 6C</name>
    <dbReference type="NCBI Taxonomy" id="1263867"/>
    <lineage>
        <taxon>Bacteria</taxon>
        <taxon>Pseudomonadati</taxon>
        <taxon>Planctomycetota</taxon>
        <taxon>Planctomycetia</taxon>
        <taxon>Pirellulales</taxon>
        <taxon>Pirellulaceae</taxon>
        <taxon>Rhodopirellula</taxon>
    </lineage>
</organism>
<proteinExistence type="predicted"/>
<keyword evidence="2" id="KW-1185">Reference proteome</keyword>
<name>M2B161_9BACT</name>
<sequence>MLGRVELMAAGSLPSELQPDFAFSSIASVTLMERDGRCNSACGSY</sequence>
<protein>
    <submittedName>
        <fullName evidence="1">Uncharacterized protein</fullName>
    </submittedName>
</protein>
<comment type="caution">
    <text evidence="1">The sequence shown here is derived from an EMBL/GenBank/DDBJ whole genome shotgun (WGS) entry which is preliminary data.</text>
</comment>
<dbReference type="AlphaFoldDB" id="M2B161"/>
<reference evidence="1" key="2">
    <citation type="journal article" date="2013" name="Mar. Genomics">
        <title>Expression of sulfatases in Rhodopirellula baltica and the diversity of sulfatases in the genus Rhodopirellula.</title>
        <authorList>
            <person name="Wegner C.E."/>
            <person name="Richter-Heitmann T."/>
            <person name="Klindworth A."/>
            <person name="Klockow C."/>
            <person name="Richter M."/>
            <person name="Achstetter T."/>
            <person name="Glockner F.O."/>
            <person name="Harder J."/>
        </authorList>
    </citation>
    <scope>NUCLEOTIDE SEQUENCE [LARGE SCALE GENOMIC DNA]</scope>
    <source>
        <strain evidence="1">6C</strain>
    </source>
</reference>
<evidence type="ECO:0000313" key="1">
    <source>
        <dbReference type="EMBL" id="EMB18657.1"/>
    </source>
</evidence>
<evidence type="ECO:0000313" key="2">
    <source>
        <dbReference type="Proteomes" id="UP000011529"/>
    </source>
</evidence>
<accession>M2B161</accession>
<gene>
    <name evidence="1" type="ORF">RE6C_00651</name>
</gene>
<reference evidence="1" key="1">
    <citation type="submission" date="2012-11" db="EMBL/GenBank/DDBJ databases">
        <title>Permanent draft genomes of Rhodopirellula europaea strain SH398 and 6C.</title>
        <authorList>
            <person name="Richter M."/>
            <person name="Richter-Heitmann T."/>
            <person name="Frank C."/>
            <person name="Harder J."/>
            <person name="Glockner F.O."/>
        </authorList>
    </citation>
    <scope>NUCLEOTIDE SEQUENCE</scope>
    <source>
        <strain evidence="1">6C</strain>
    </source>
</reference>
<dbReference type="EMBL" id="ANMO01000030">
    <property type="protein sequence ID" value="EMB18657.1"/>
    <property type="molecule type" value="Genomic_DNA"/>
</dbReference>